<keyword evidence="5" id="KW-0372">Hormone</keyword>
<dbReference type="CDD" id="cd10288">
    <property type="entry name" value="prolactin_like"/>
    <property type="match status" value="1"/>
</dbReference>
<gene>
    <name evidence="7" type="primary">Prl2a1</name>
    <name evidence="7" type="ORF">PHOROB_LOCUS10783</name>
</gene>
<keyword evidence="8" id="KW-1185">Reference proteome</keyword>
<dbReference type="AlphaFoldDB" id="A0AAU9ZNK1"/>
<protein>
    <submittedName>
        <fullName evidence="7">Prl2a1 protein</fullName>
    </submittedName>
</protein>
<keyword evidence="6" id="KW-0732">Signal</keyword>
<evidence type="ECO:0000256" key="5">
    <source>
        <dbReference type="RuleBase" id="RU003618"/>
    </source>
</evidence>
<comment type="caution">
    <text evidence="7">The sequence shown here is derived from an EMBL/GenBank/DDBJ whole genome shotgun (WGS) entry which is preliminary data.</text>
</comment>
<dbReference type="PANTHER" id="PTHR11417:SF12">
    <property type="entry name" value="PROLACTIN-2A1"/>
    <property type="match status" value="1"/>
</dbReference>
<dbReference type="InterPro" id="IPR018116">
    <property type="entry name" value="Somatotropin_CS"/>
</dbReference>
<comment type="similarity">
    <text evidence="2 5">Belongs to the somatotropin/prolactin family.</text>
</comment>
<dbReference type="Gene3D" id="1.20.1250.10">
    <property type="match status" value="1"/>
</dbReference>
<dbReference type="PANTHER" id="PTHR11417">
    <property type="entry name" value="SOMATOTROPIN,PROLACTIN"/>
    <property type="match status" value="1"/>
</dbReference>
<dbReference type="InterPro" id="IPR009079">
    <property type="entry name" value="4_helix_cytokine-like_core"/>
</dbReference>
<dbReference type="EMBL" id="CALSGD010001466">
    <property type="protein sequence ID" value="CAH6803730.1"/>
    <property type="molecule type" value="Genomic_DNA"/>
</dbReference>
<evidence type="ECO:0000256" key="1">
    <source>
        <dbReference type="ARBA" id="ARBA00004613"/>
    </source>
</evidence>
<dbReference type="GO" id="GO:0046427">
    <property type="term" value="P:positive regulation of receptor signaling pathway via JAK-STAT"/>
    <property type="evidence" value="ECO:0007669"/>
    <property type="project" value="TreeGrafter"/>
</dbReference>
<dbReference type="GO" id="GO:0005148">
    <property type="term" value="F:prolactin receptor binding"/>
    <property type="evidence" value="ECO:0007669"/>
    <property type="project" value="TreeGrafter"/>
</dbReference>
<dbReference type="GO" id="GO:0007565">
    <property type="term" value="P:female pregnancy"/>
    <property type="evidence" value="ECO:0007669"/>
    <property type="project" value="TreeGrafter"/>
</dbReference>
<feature type="binding site" evidence="4">
    <location>
        <position position="228"/>
    </location>
    <ligand>
        <name>Zn(2+)</name>
        <dbReference type="ChEBI" id="CHEBI:29105"/>
    </ligand>
</feature>
<evidence type="ECO:0000256" key="3">
    <source>
        <dbReference type="ARBA" id="ARBA00022525"/>
    </source>
</evidence>
<evidence type="ECO:0000256" key="6">
    <source>
        <dbReference type="SAM" id="SignalP"/>
    </source>
</evidence>
<proteinExistence type="inferred from homology"/>
<dbReference type="GO" id="GO:0046872">
    <property type="term" value="F:metal ion binding"/>
    <property type="evidence" value="ECO:0007669"/>
    <property type="project" value="UniProtKB-KW"/>
</dbReference>
<dbReference type="Proteomes" id="UP001152836">
    <property type="component" value="Unassembled WGS sequence"/>
</dbReference>
<sequence length="244" mass="27716">MFRRSESVLCWIPSYQSEGPLAPPCSGTLLLLLMSSLLMWEDVSSLPTCIMRNGRCFAPMGEFLDRAVSLSQKMNKQAFEMFIEFDYHYAQSQQLIKKNFKKCHTSSLHLPKPRSKALHTHPAVLLKLVESLLAAWKVPLYHLVKEMSSLEDVPATILSKAREIEQKNAGLLEGIRSILNHIQSRDARKESYPAWSGLASLKSNIEDVRHFAFYNLIRCAGKNAHKVETSLKIVKCKVLKQNNC</sequence>
<evidence type="ECO:0000256" key="2">
    <source>
        <dbReference type="ARBA" id="ARBA00008474"/>
    </source>
</evidence>
<keyword evidence="4" id="KW-0479">Metal-binding</keyword>
<evidence type="ECO:0000313" key="7">
    <source>
        <dbReference type="EMBL" id="CAH6803730.1"/>
    </source>
</evidence>
<dbReference type="GO" id="GO:1903489">
    <property type="term" value="P:positive regulation of lactation"/>
    <property type="evidence" value="ECO:0007669"/>
    <property type="project" value="TreeGrafter"/>
</dbReference>
<feature type="chain" id="PRO_5043325668" evidence="6">
    <location>
        <begin position="46"/>
        <end position="244"/>
    </location>
</feature>
<dbReference type="PRINTS" id="PR00836">
    <property type="entry name" value="SOMATOTROPIN"/>
</dbReference>
<dbReference type="GO" id="GO:0005179">
    <property type="term" value="F:hormone activity"/>
    <property type="evidence" value="ECO:0007669"/>
    <property type="project" value="UniProtKB-KW"/>
</dbReference>
<keyword evidence="4" id="KW-0862">Zinc</keyword>
<name>A0AAU9ZNK1_PHORO</name>
<reference evidence="7" key="1">
    <citation type="submission" date="2022-06" db="EMBL/GenBank/DDBJ databases">
        <authorList>
            <person name="Andreotti S."/>
            <person name="Wyler E."/>
        </authorList>
    </citation>
    <scope>NUCLEOTIDE SEQUENCE</scope>
</reference>
<evidence type="ECO:0000313" key="8">
    <source>
        <dbReference type="Proteomes" id="UP001152836"/>
    </source>
</evidence>
<organism evidence="7 8">
    <name type="scientific">Phodopus roborovskii</name>
    <name type="common">Roborovski's desert hamster</name>
    <name type="synonym">Cricetulus roborovskii</name>
    <dbReference type="NCBI Taxonomy" id="109678"/>
    <lineage>
        <taxon>Eukaryota</taxon>
        <taxon>Metazoa</taxon>
        <taxon>Chordata</taxon>
        <taxon>Craniata</taxon>
        <taxon>Vertebrata</taxon>
        <taxon>Euteleostomi</taxon>
        <taxon>Mammalia</taxon>
        <taxon>Eutheria</taxon>
        <taxon>Euarchontoglires</taxon>
        <taxon>Glires</taxon>
        <taxon>Rodentia</taxon>
        <taxon>Myomorpha</taxon>
        <taxon>Muroidea</taxon>
        <taxon>Cricetidae</taxon>
        <taxon>Cricetinae</taxon>
        <taxon>Phodopus</taxon>
    </lineage>
</organism>
<dbReference type="InterPro" id="IPR001400">
    <property type="entry name" value="Somatotropin/Prolactin"/>
</dbReference>
<dbReference type="PROSITE" id="PS00266">
    <property type="entry name" value="SOMATOTROPIN_1"/>
    <property type="match status" value="1"/>
</dbReference>
<dbReference type="Pfam" id="PF00103">
    <property type="entry name" value="Hormone_1"/>
    <property type="match status" value="1"/>
</dbReference>
<dbReference type="GO" id="GO:0008284">
    <property type="term" value="P:positive regulation of cell population proliferation"/>
    <property type="evidence" value="ECO:0007669"/>
    <property type="project" value="TreeGrafter"/>
</dbReference>
<comment type="subcellular location">
    <subcellularLocation>
        <location evidence="1 5">Secreted</location>
    </subcellularLocation>
</comment>
<evidence type="ECO:0000256" key="4">
    <source>
        <dbReference type="PIRSR" id="PIRSR601400-1"/>
    </source>
</evidence>
<keyword evidence="3" id="KW-0964">Secreted</keyword>
<dbReference type="GO" id="GO:0030879">
    <property type="term" value="P:mammary gland development"/>
    <property type="evidence" value="ECO:0007669"/>
    <property type="project" value="TreeGrafter"/>
</dbReference>
<accession>A0AAU9ZNK1</accession>
<dbReference type="SUPFAM" id="SSF47266">
    <property type="entry name" value="4-helical cytokines"/>
    <property type="match status" value="1"/>
</dbReference>
<feature type="signal peptide" evidence="6">
    <location>
        <begin position="1"/>
        <end position="45"/>
    </location>
</feature>
<dbReference type="GO" id="GO:0031667">
    <property type="term" value="P:response to nutrient levels"/>
    <property type="evidence" value="ECO:0007669"/>
    <property type="project" value="TreeGrafter"/>
</dbReference>
<dbReference type="GO" id="GO:0005615">
    <property type="term" value="C:extracellular space"/>
    <property type="evidence" value="ECO:0007669"/>
    <property type="project" value="TreeGrafter"/>
</dbReference>